<protein>
    <submittedName>
        <fullName evidence="1">Uncharacterized protein</fullName>
    </submittedName>
</protein>
<proteinExistence type="predicted"/>
<sequence length="79" mass="8400">MEDISIRNARWLAARLHALKGSWVKAAEGTTLDSSSLWKLARGQTASVTAPVLRALCAAAGEEPSVAISVDLRTLRGEP</sequence>
<reference evidence="1" key="1">
    <citation type="journal article" date="2015" name="Front. Microbiol.">
        <title>Combining genomic sequencing methods to explore viral diversity and reveal potential virus-host interactions.</title>
        <authorList>
            <person name="Chow C.E."/>
            <person name="Winget D.M."/>
            <person name="White R.A.III."/>
            <person name="Hallam S.J."/>
            <person name="Suttle C.A."/>
        </authorList>
    </citation>
    <scope>NUCLEOTIDE SEQUENCE</scope>
    <source>
        <strain evidence="1">Anoxic2_5</strain>
    </source>
</reference>
<dbReference type="EMBL" id="KR029589">
    <property type="protein sequence ID" value="AKH47225.1"/>
    <property type="molecule type" value="Genomic_DNA"/>
</dbReference>
<name>A0A0F7L5Q3_9VIRU</name>
<organism evidence="1">
    <name type="scientific">uncultured marine virus</name>
    <dbReference type="NCBI Taxonomy" id="186617"/>
    <lineage>
        <taxon>Viruses</taxon>
        <taxon>environmental samples</taxon>
    </lineage>
</organism>
<evidence type="ECO:0000313" key="1">
    <source>
        <dbReference type="EMBL" id="AKH47225.1"/>
    </source>
</evidence>
<accession>A0A0F7L5Q3</accession>
<reference evidence="1" key="2">
    <citation type="submission" date="2015-03" db="EMBL/GenBank/DDBJ databases">
        <authorList>
            <person name="Chow C.-E.T."/>
            <person name="Winget D.M."/>
            <person name="White R.A.III."/>
            <person name="Hallam S.J."/>
            <person name="Suttle C.A."/>
        </authorList>
    </citation>
    <scope>NUCLEOTIDE SEQUENCE</scope>
    <source>
        <strain evidence="1">Anoxic2_5</strain>
    </source>
</reference>